<feature type="region of interest" description="Disordered" evidence="1">
    <location>
        <begin position="51"/>
        <end position="70"/>
    </location>
</feature>
<dbReference type="EMBL" id="JADNRY010000270">
    <property type="protein sequence ID" value="KAF9059945.1"/>
    <property type="molecule type" value="Genomic_DNA"/>
</dbReference>
<name>A0A9P5PD11_9AGAR</name>
<proteinExistence type="predicted"/>
<keyword evidence="3" id="KW-1185">Reference proteome</keyword>
<sequence length="209" mass="22873">MAAFGWGLQNSVAAAEAIPVQNSNYNLVYSSLSFMYGVDDGRHLQRRPFNVQRPRRPDTTGLKKRGSGNIFDSEMHGRGYGYGVAAHMKHINAYNSTDAPGTSPPTLPRVTLPVSLTDHLPYLAYKDKEGAGRVGVERPTLPLGYSYPNSYPYPSSSTLQSRDPSLVVMDEKSSRAHEPAAGTITLVLGVIYLYDAESQSGTIIIYFKP</sequence>
<evidence type="ECO:0000256" key="1">
    <source>
        <dbReference type="SAM" id="MobiDB-lite"/>
    </source>
</evidence>
<comment type="caution">
    <text evidence="2">The sequence shown here is derived from an EMBL/GenBank/DDBJ whole genome shotgun (WGS) entry which is preliminary data.</text>
</comment>
<protein>
    <submittedName>
        <fullName evidence="2">Uncharacterized protein</fullName>
    </submittedName>
</protein>
<dbReference type="AlphaFoldDB" id="A0A9P5PD11"/>
<dbReference type="Proteomes" id="UP000772434">
    <property type="component" value="Unassembled WGS sequence"/>
</dbReference>
<evidence type="ECO:0000313" key="3">
    <source>
        <dbReference type="Proteomes" id="UP000772434"/>
    </source>
</evidence>
<reference evidence="2" key="1">
    <citation type="submission" date="2020-11" db="EMBL/GenBank/DDBJ databases">
        <authorList>
            <consortium name="DOE Joint Genome Institute"/>
            <person name="Ahrendt S."/>
            <person name="Riley R."/>
            <person name="Andreopoulos W."/>
            <person name="Labutti K."/>
            <person name="Pangilinan J."/>
            <person name="Ruiz-Duenas F.J."/>
            <person name="Barrasa J.M."/>
            <person name="Sanchez-Garcia M."/>
            <person name="Camarero S."/>
            <person name="Miyauchi S."/>
            <person name="Serrano A."/>
            <person name="Linde D."/>
            <person name="Babiker R."/>
            <person name="Drula E."/>
            <person name="Ayuso-Fernandez I."/>
            <person name="Pacheco R."/>
            <person name="Padilla G."/>
            <person name="Ferreira P."/>
            <person name="Barriuso J."/>
            <person name="Kellner H."/>
            <person name="Castanera R."/>
            <person name="Alfaro M."/>
            <person name="Ramirez L."/>
            <person name="Pisabarro A.G."/>
            <person name="Kuo A."/>
            <person name="Tritt A."/>
            <person name="Lipzen A."/>
            <person name="He G."/>
            <person name="Yan M."/>
            <person name="Ng V."/>
            <person name="Cullen D."/>
            <person name="Martin F."/>
            <person name="Rosso M.-N."/>
            <person name="Henrissat B."/>
            <person name="Hibbett D."/>
            <person name="Martinez A.T."/>
            <person name="Grigoriev I.V."/>
        </authorList>
    </citation>
    <scope>NUCLEOTIDE SEQUENCE</scope>
    <source>
        <strain evidence="2">AH 40177</strain>
    </source>
</reference>
<accession>A0A9P5PD11</accession>
<organism evidence="2 3">
    <name type="scientific">Rhodocollybia butyracea</name>
    <dbReference type="NCBI Taxonomy" id="206335"/>
    <lineage>
        <taxon>Eukaryota</taxon>
        <taxon>Fungi</taxon>
        <taxon>Dikarya</taxon>
        <taxon>Basidiomycota</taxon>
        <taxon>Agaricomycotina</taxon>
        <taxon>Agaricomycetes</taxon>
        <taxon>Agaricomycetidae</taxon>
        <taxon>Agaricales</taxon>
        <taxon>Marasmiineae</taxon>
        <taxon>Omphalotaceae</taxon>
        <taxon>Rhodocollybia</taxon>
    </lineage>
</organism>
<evidence type="ECO:0000313" key="2">
    <source>
        <dbReference type="EMBL" id="KAF9059945.1"/>
    </source>
</evidence>
<gene>
    <name evidence="2" type="ORF">BDP27DRAFT_1370992</name>
</gene>